<dbReference type="VEuPathDB" id="FungiDB:PSTT_06096"/>
<dbReference type="Proteomes" id="UP000239156">
    <property type="component" value="Unassembled WGS sequence"/>
</dbReference>
<feature type="compositionally biased region" description="Polar residues" evidence="1">
    <location>
        <begin position="336"/>
        <end position="348"/>
    </location>
</feature>
<protein>
    <submittedName>
        <fullName evidence="2">Uncharacterized protein</fullName>
    </submittedName>
</protein>
<sequence>MAPENPHVNAGEHETLDAVAGYVTDRSQTQSQLRRSTRASSVAAAPNMVAPSSDSRVRVNRPATGPPKQSAACSSDGRSVQSVASARSKRTKKKPRTRGSPARTTDKTDKSRSKTKKSKGTSVASELQSNGATEPAYDYDQDSDNNSIEIQPRGDDKTKKAAKEAETAELFRYFEAPFWKKGDTPGTALNFKCKWCRGVYRRQKLSHGNLKTHRDGSTQEDKCDKGCAGRNKAKKAGFTLPPSVAERRALEAKDGANATQQGIKGFLDMHIRCICHKFALIVNAGLASLALKTLPPAKAKDSVLGFFPVLGRLIEEDNKEETGPSQPVQAPGDSVVTATSDSLGTNVESDSDYVNADDEGSDDDVPNAKASDHSDSSGEEASVAEKTTTPAATTTASTNKYVKTSKLLELTNKHENGPGDFGEAYFSPRDWKEIDNLNRELEVFVKLTSEMEGNSATGTHVIPKYLDLKEGLTEKISASKETESLYPMYNAMLKKVERYLDEAVRCETLVMATIMHPCYRVHLFELGYGVESNEASDALKLLKRHFDLVKLSTKVPEINPDPDVIEIAKPPPVQSSSILGRLTSRMTQQPTAQEDEIEAYLKADIHFSADDLDHKTTPLKWPTTKLTRRWQSWLVVT</sequence>
<evidence type="ECO:0000256" key="1">
    <source>
        <dbReference type="SAM" id="MobiDB-lite"/>
    </source>
</evidence>
<dbReference type="SUPFAM" id="SSF53098">
    <property type="entry name" value="Ribonuclease H-like"/>
    <property type="match status" value="1"/>
</dbReference>
<feature type="non-terminal residue" evidence="2">
    <location>
        <position position="637"/>
    </location>
</feature>
<feature type="region of interest" description="Disordered" evidence="1">
    <location>
        <begin position="1"/>
        <end position="162"/>
    </location>
</feature>
<dbReference type="AlphaFoldDB" id="A0A2S4VLZ2"/>
<comment type="caution">
    <text evidence="2">The sequence shown here is derived from an EMBL/GenBank/DDBJ whole genome shotgun (WGS) entry which is preliminary data.</text>
</comment>
<feature type="region of interest" description="Disordered" evidence="1">
    <location>
        <begin position="318"/>
        <end position="395"/>
    </location>
</feature>
<evidence type="ECO:0000313" key="3">
    <source>
        <dbReference type="Proteomes" id="UP000239156"/>
    </source>
</evidence>
<keyword evidence="3" id="KW-1185">Reference proteome</keyword>
<dbReference type="PANTHER" id="PTHR47501">
    <property type="entry name" value="TRANSPOSASE-RELATED"/>
    <property type="match status" value="1"/>
</dbReference>
<reference evidence="2" key="1">
    <citation type="submission" date="2017-12" db="EMBL/GenBank/DDBJ databases">
        <title>Gene loss provides genomic basis for host adaptation in cereal stripe rust fungi.</title>
        <authorList>
            <person name="Xia C."/>
        </authorList>
    </citation>
    <scope>NUCLEOTIDE SEQUENCE [LARGE SCALE GENOMIC DNA]</scope>
    <source>
        <strain evidence="2">93-210</strain>
    </source>
</reference>
<feature type="compositionally biased region" description="Polar residues" evidence="1">
    <location>
        <begin position="71"/>
        <end position="81"/>
    </location>
</feature>
<feature type="compositionally biased region" description="Acidic residues" evidence="1">
    <location>
        <begin position="349"/>
        <end position="365"/>
    </location>
</feature>
<dbReference type="InterPro" id="IPR012337">
    <property type="entry name" value="RNaseH-like_sf"/>
</dbReference>
<name>A0A2S4VLZ2_9BASI</name>
<feature type="compositionally biased region" description="Polar residues" evidence="1">
    <location>
        <begin position="123"/>
        <end position="132"/>
    </location>
</feature>
<dbReference type="EMBL" id="PKSL01000046">
    <property type="protein sequence ID" value="POW10468.1"/>
    <property type="molecule type" value="Genomic_DNA"/>
</dbReference>
<feature type="compositionally biased region" description="Basic and acidic residues" evidence="1">
    <location>
        <begin position="152"/>
        <end position="162"/>
    </location>
</feature>
<dbReference type="PANTHER" id="PTHR47501:SF5">
    <property type="entry name" value="HAT C-TERMINAL DIMERISATION DOMAIN-CONTAINING PROTEIN"/>
    <property type="match status" value="1"/>
</dbReference>
<organism evidence="2 3">
    <name type="scientific">Puccinia striiformis</name>
    <dbReference type="NCBI Taxonomy" id="27350"/>
    <lineage>
        <taxon>Eukaryota</taxon>
        <taxon>Fungi</taxon>
        <taxon>Dikarya</taxon>
        <taxon>Basidiomycota</taxon>
        <taxon>Pucciniomycotina</taxon>
        <taxon>Pucciniomycetes</taxon>
        <taxon>Pucciniales</taxon>
        <taxon>Pucciniaceae</taxon>
        <taxon>Puccinia</taxon>
    </lineage>
</organism>
<proteinExistence type="predicted"/>
<dbReference type="VEuPathDB" id="FungiDB:PSHT_08292"/>
<accession>A0A2S4VLZ2</accession>
<feature type="compositionally biased region" description="Basic residues" evidence="1">
    <location>
        <begin position="87"/>
        <end position="97"/>
    </location>
</feature>
<dbReference type="VEuPathDB" id="FungiDB:PSHT_13809"/>
<evidence type="ECO:0000313" key="2">
    <source>
        <dbReference type="EMBL" id="POW10468.1"/>
    </source>
</evidence>
<gene>
    <name evidence="2" type="ORF">PSTT_06096</name>
</gene>